<dbReference type="AlphaFoldDB" id="A0A8D8LDX2"/>
<name>A0A8D8LDX2_9HEMI</name>
<evidence type="ECO:0000313" key="1">
    <source>
        <dbReference type="EMBL" id="CAG6608909.1"/>
    </source>
</evidence>
<dbReference type="PANTHER" id="PTHR10773">
    <property type="entry name" value="DNA-DIRECTED RNA POLYMERASES I, II, AND III SUBUNIT RPABC2"/>
    <property type="match status" value="1"/>
</dbReference>
<protein>
    <submittedName>
        <fullName evidence="1">Uncharacterized protein</fullName>
    </submittedName>
</protein>
<proteinExistence type="predicted"/>
<sequence>MGDTKCYENYANAKRKGRKVEVKPHWKKAQKKYLRNTGQAYEVETMSDSIKMRKARSVQPPCAESCKFRCFEKFTKKRRQAIFREFWDLGNLEDQRFFIAINLDQVIPTYRYSKSNRALNYAYNLTNAVGEKERVCKEFFCNTLDISTKMIENIKRRMANPDFTFEDFRGKYLRQ</sequence>
<accession>A0A8D8LDX2</accession>
<dbReference type="EMBL" id="HBUF01013566">
    <property type="protein sequence ID" value="CAG6608909.1"/>
    <property type="molecule type" value="Transcribed_RNA"/>
</dbReference>
<dbReference type="PANTHER" id="PTHR10773:SF19">
    <property type="match status" value="1"/>
</dbReference>
<reference evidence="1" key="1">
    <citation type="submission" date="2021-05" db="EMBL/GenBank/DDBJ databases">
        <authorList>
            <person name="Alioto T."/>
            <person name="Alioto T."/>
            <person name="Gomez Garrido J."/>
        </authorList>
    </citation>
    <scope>NUCLEOTIDE SEQUENCE</scope>
</reference>
<organism evidence="1">
    <name type="scientific">Cacopsylla melanoneura</name>
    <dbReference type="NCBI Taxonomy" id="428564"/>
    <lineage>
        <taxon>Eukaryota</taxon>
        <taxon>Metazoa</taxon>
        <taxon>Ecdysozoa</taxon>
        <taxon>Arthropoda</taxon>
        <taxon>Hexapoda</taxon>
        <taxon>Insecta</taxon>
        <taxon>Pterygota</taxon>
        <taxon>Neoptera</taxon>
        <taxon>Paraneoptera</taxon>
        <taxon>Hemiptera</taxon>
        <taxon>Sternorrhyncha</taxon>
        <taxon>Psylloidea</taxon>
        <taxon>Psyllidae</taxon>
        <taxon>Psyllinae</taxon>
        <taxon>Cacopsylla</taxon>
    </lineage>
</organism>